<dbReference type="GO" id="GO:0006357">
    <property type="term" value="P:regulation of transcription by RNA polymerase II"/>
    <property type="evidence" value="ECO:0007669"/>
    <property type="project" value="EnsemblFungi"/>
</dbReference>
<organism evidence="10 11">
    <name type="scientific">Candidozyma pseudohaemuli</name>
    <dbReference type="NCBI Taxonomy" id="418784"/>
    <lineage>
        <taxon>Eukaryota</taxon>
        <taxon>Fungi</taxon>
        <taxon>Dikarya</taxon>
        <taxon>Ascomycota</taxon>
        <taxon>Saccharomycotina</taxon>
        <taxon>Pichiomycetes</taxon>
        <taxon>Metschnikowiaceae</taxon>
        <taxon>Candidozyma</taxon>
    </lineage>
</organism>
<dbReference type="Proteomes" id="UP000241107">
    <property type="component" value="Unassembled WGS sequence"/>
</dbReference>
<dbReference type="GO" id="GO:0005737">
    <property type="term" value="C:cytoplasm"/>
    <property type="evidence" value="ECO:0007669"/>
    <property type="project" value="UniProtKB-SubCell"/>
</dbReference>
<dbReference type="Pfam" id="PF05625">
    <property type="entry name" value="PAXNEB"/>
    <property type="match status" value="1"/>
</dbReference>
<evidence type="ECO:0000313" key="11">
    <source>
        <dbReference type="Proteomes" id="UP000241107"/>
    </source>
</evidence>
<dbReference type="GO" id="GO:0016887">
    <property type="term" value="F:ATP hydrolysis activity"/>
    <property type="evidence" value="ECO:0007669"/>
    <property type="project" value="EnsemblFungi"/>
</dbReference>
<dbReference type="PANTHER" id="PTHR12896">
    <property type="entry name" value="PAX6 NEIGHBOR PROTEIN PAXNEB"/>
    <property type="match status" value="1"/>
</dbReference>
<dbReference type="InterPro" id="IPR008728">
    <property type="entry name" value="Elongator_complex_protein_4"/>
</dbReference>
<proteinExistence type="inferred from homology"/>
<dbReference type="UniPathway" id="UPA00988"/>
<dbReference type="RefSeq" id="XP_024712004.1">
    <property type="nucleotide sequence ID" value="XM_024859855.1"/>
</dbReference>
<evidence type="ECO:0000256" key="7">
    <source>
        <dbReference type="ARBA" id="ARBA00022694"/>
    </source>
</evidence>
<comment type="caution">
    <text evidence="10">The sequence shown here is derived from an EMBL/GenBank/DDBJ whole genome shotgun (WGS) entry which is preliminary data.</text>
</comment>
<dbReference type="AlphaFoldDB" id="A0A2P7YHR3"/>
<dbReference type="InterPro" id="IPR027417">
    <property type="entry name" value="P-loop_NTPase"/>
</dbReference>
<dbReference type="CDD" id="cd19494">
    <property type="entry name" value="Elp4"/>
    <property type="match status" value="1"/>
</dbReference>
<evidence type="ECO:0000256" key="2">
    <source>
        <dbReference type="ARBA" id="ARBA00004496"/>
    </source>
</evidence>
<evidence type="ECO:0000313" key="10">
    <source>
        <dbReference type="EMBL" id="PSK35499.1"/>
    </source>
</evidence>
<evidence type="ECO:0000256" key="3">
    <source>
        <dbReference type="ARBA" id="ARBA00005043"/>
    </source>
</evidence>
<dbReference type="OrthoDB" id="289162at2759"/>
<evidence type="ECO:0000256" key="5">
    <source>
        <dbReference type="ARBA" id="ARBA00020265"/>
    </source>
</evidence>
<evidence type="ECO:0000256" key="6">
    <source>
        <dbReference type="ARBA" id="ARBA00022490"/>
    </source>
</evidence>
<comment type="pathway">
    <text evidence="3">tRNA modification; 5-methoxycarbonylmethyl-2-thiouridine-tRNA biosynthesis.</text>
</comment>
<evidence type="ECO:0000256" key="1">
    <source>
        <dbReference type="ARBA" id="ARBA00004123"/>
    </source>
</evidence>
<sequence>MSFRKRSEPLIPNRGLNRGNPLVPGRAPLGGRAPPGAPIGQIPQVAKPKKPDTIDIVAENPGVRPSAANSEPTVSTGTADLDKIMLHQGLPLGSTLLIEESGTTDFSSVLLRAFATQGIMHNRIEKDKVHSHVIVVGAPQTWANNLPGEYKGSSKEQKKARIASDSSKVSVLNMADKDLKIAWRYGLKQQNVPEENQTNSTFEHYNTQFDITLRLVPGPNPQEMSFVPLLSDFRAIISQIKSIVESQIRNLPAKVVRVVMPNFLNPSLYPPQASASTFIIPLFHSLRSLVKQFPQNLALVASLPLDLYPREGVVTTFFEQLADGVVQLEPFNRDLEQLIEKAYKNEPSKVQHGFVHVIKVPVLSAKGYMMIRNGEFAFKNGRKRFEIEEWGIPVEDEAGEEDKQTTKSIDF</sequence>
<dbReference type="GeneID" id="36567923"/>
<dbReference type="VEuPathDB" id="FungiDB:C7M61_004536"/>
<dbReference type="GO" id="GO:0002098">
    <property type="term" value="P:tRNA wobble uridine modification"/>
    <property type="evidence" value="ECO:0007669"/>
    <property type="project" value="EnsemblFungi"/>
</dbReference>
<dbReference type="STRING" id="418784.A0A2P7YHR3"/>
<evidence type="ECO:0000256" key="4">
    <source>
        <dbReference type="ARBA" id="ARBA00007573"/>
    </source>
</evidence>
<evidence type="ECO:0000256" key="9">
    <source>
        <dbReference type="SAM" id="MobiDB-lite"/>
    </source>
</evidence>
<protein>
    <recommendedName>
        <fullName evidence="5">Elongator complex protein 4</fullName>
    </recommendedName>
</protein>
<name>A0A2P7YHR3_9ASCO</name>
<dbReference type="Gene3D" id="3.40.50.300">
    <property type="entry name" value="P-loop containing nucleotide triphosphate hydrolases"/>
    <property type="match status" value="1"/>
</dbReference>
<dbReference type="EMBL" id="PYFQ01000015">
    <property type="protein sequence ID" value="PSK35499.1"/>
    <property type="molecule type" value="Genomic_DNA"/>
</dbReference>
<dbReference type="GO" id="GO:0000049">
    <property type="term" value="F:tRNA binding"/>
    <property type="evidence" value="ECO:0007669"/>
    <property type="project" value="EnsemblFungi"/>
</dbReference>
<feature type="region of interest" description="Disordered" evidence="9">
    <location>
        <begin position="1"/>
        <end position="49"/>
    </location>
</feature>
<keyword evidence="6" id="KW-0963">Cytoplasm</keyword>
<keyword evidence="11" id="KW-1185">Reference proteome</keyword>
<accession>A0A2P7YHR3</accession>
<evidence type="ECO:0000256" key="8">
    <source>
        <dbReference type="ARBA" id="ARBA00023242"/>
    </source>
</evidence>
<keyword evidence="8" id="KW-0539">Nucleus</keyword>
<reference evidence="10 11" key="1">
    <citation type="submission" date="2018-03" db="EMBL/GenBank/DDBJ databases">
        <title>Candida pseudohaemulonii genome assembly and annotation.</title>
        <authorList>
            <person name="Munoz J.F."/>
            <person name="Gade L.G."/>
            <person name="Chow N.A."/>
            <person name="Litvintseva A.P."/>
            <person name="Loparev V.N."/>
            <person name="Cuomo C.A."/>
        </authorList>
    </citation>
    <scope>NUCLEOTIDE SEQUENCE [LARGE SCALE GENOMIC DNA]</scope>
    <source>
        <strain evidence="10 11">B12108</strain>
    </source>
</reference>
<dbReference type="GO" id="GO:0033588">
    <property type="term" value="C:elongator holoenzyme complex"/>
    <property type="evidence" value="ECO:0007669"/>
    <property type="project" value="EnsemblFungi"/>
</dbReference>
<dbReference type="PANTHER" id="PTHR12896:SF1">
    <property type="entry name" value="ELONGATOR COMPLEX PROTEIN 4"/>
    <property type="match status" value="1"/>
</dbReference>
<comment type="subcellular location">
    <subcellularLocation>
        <location evidence="2">Cytoplasm</location>
    </subcellularLocation>
    <subcellularLocation>
        <location evidence="1">Nucleus</location>
    </subcellularLocation>
</comment>
<keyword evidence="7" id="KW-0819">tRNA processing</keyword>
<dbReference type="GO" id="GO:0042802">
    <property type="term" value="F:identical protein binding"/>
    <property type="evidence" value="ECO:0007669"/>
    <property type="project" value="EnsemblFungi"/>
</dbReference>
<dbReference type="GO" id="GO:0008023">
    <property type="term" value="C:transcription elongation factor complex"/>
    <property type="evidence" value="ECO:0007669"/>
    <property type="project" value="TreeGrafter"/>
</dbReference>
<feature type="compositionally biased region" description="Low complexity" evidence="9">
    <location>
        <begin position="24"/>
        <end position="44"/>
    </location>
</feature>
<gene>
    <name evidence="10" type="ORF">C7M61_004536</name>
</gene>
<comment type="similarity">
    <text evidence="4">Belongs to the ELP4 family.</text>
</comment>